<reference evidence="4 5" key="1">
    <citation type="submission" date="2018-10" db="EMBL/GenBank/DDBJ databases">
        <title>Sinomicrobium pectinilyticum sp. nov., a pectinase-producing bacterium isolated from alkaline and saline soil, and emended description of the genus Sinomicrobium.</title>
        <authorList>
            <person name="Cheng B."/>
            <person name="Li C."/>
            <person name="Lai Q."/>
            <person name="Du M."/>
            <person name="Shao Z."/>
            <person name="Xu P."/>
            <person name="Yang C."/>
        </authorList>
    </citation>
    <scope>NUCLEOTIDE SEQUENCE [LARGE SCALE GENOMIC DNA]</scope>
    <source>
        <strain evidence="4 5">5DNS001</strain>
    </source>
</reference>
<dbReference type="PANTHER" id="PTHR30273:SF2">
    <property type="entry name" value="PROTEIN FECR"/>
    <property type="match status" value="1"/>
</dbReference>
<dbReference type="Pfam" id="PF04773">
    <property type="entry name" value="FecR"/>
    <property type="match status" value="1"/>
</dbReference>
<dbReference type="Pfam" id="PF16344">
    <property type="entry name" value="FecR_C"/>
    <property type="match status" value="1"/>
</dbReference>
<keyword evidence="1" id="KW-0812">Transmembrane</keyword>
<name>A0A3N0EQR2_SINP1</name>
<organism evidence="4 5">
    <name type="scientific">Sinomicrobium pectinilyticum</name>
    <dbReference type="NCBI Taxonomy" id="1084421"/>
    <lineage>
        <taxon>Bacteria</taxon>
        <taxon>Pseudomonadati</taxon>
        <taxon>Bacteroidota</taxon>
        <taxon>Flavobacteriia</taxon>
        <taxon>Flavobacteriales</taxon>
        <taxon>Flavobacteriaceae</taxon>
        <taxon>Sinomicrobium</taxon>
    </lineage>
</organism>
<dbReference type="InterPro" id="IPR032508">
    <property type="entry name" value="FecR_C"/>
</dbReference>
<feature type="domain" description="FecR protein" evidence="2">
    <location>
        <begin position="186"/>
        <end position="276"/>
    </location>
</feature>
<dbReference type="Proteomes" id="UP000267469">
    <property type="component" value="Unassembled WGS sequence"/>
</dbReference>
<proteinExistence type="predicted"/>
<dbReference type="Gene3D" id="3.55.50.30">
    <property type="match status" value="1"/>
</dbReference>
<comment type="caution">
    <text evidence="4">The sequence shown here is derived from an EMBL/GenBank/DDBJ whole genome shotgun (WGS) entry which is preliminary data.</text>
</comment>
<evidence type="ECO:0000256" key="1">
    <source>
        <dbReference type="SAM" id="Phobius"/>
    </source>
</evidence>
<dbReference type="InterPro" id="IPR012373">
    <property type="entry name" value="Ferrdict_sens_TM"/>
</dbReference>
<keyword evidence="5" id="KW-1185">Reference proteome</keyword>
<gene>
    <name evidence="4" type="ORF">ED312_06680</name>
</gene>
<sequence>MKYLTFDRIDFAADDYFIQWVHHPDAGNNRFWCEFLADYPYKQEEVKAARTLVLGLSEKSSFGSMEDEMWKEIQSGMYKSAGQPSLKKWYKQRSFLTAVTAACILGIGFFFINNLGLSDKEAMPPEPQITLQLQDGSKQAIDESATRTITTGAGRALGQQNKQVLVYKETQQSATELAYNELTVPYGKTFELVLSDGSHIYLNAGSMLRYPVQFLPGQPRDVFLDGEAFFEVAKDNTRPFTVVTDEMNTRVYGTKFNVTSYKNEGNTYTVLAEGSVGVYKPEDKANEKTIQKIVPGQKANFENQKIVVEDINVYKYTAWTSGELYFLNDRFDIILRKLERHYNVKINNTYKASEKEQLTSSFKEGDSLELVLGILKKLQPFNYERSGNTITITPP</sequence>
<protein>
    <submittedName>
        <fullName evidence="4">FecR family protein</fullName>
    </submittedName>
</protein>
<accession>A0A3N0EQR2</accession>
<dbReference type="RefSeq" id="WP_123215236.1">
    <property type="nucleotide sequence ID" value="NZ_RJTM01000034.1"/>
</dbReference>
<feature type="domain" description="Protein FecR C-terminal" evidence="3">
    <location>
        <begin position="324"/>
        <end position="392"/>
    </location>
</feature>
<dbReference type="GO" id="GO:0016989">
    <property type="term" value="F:sigma factor antagonist activity"/>
    <property type="evidence" value="ECO:0007669"/>
    <property type="project" value="TreeGrafter"/>
</dbReference>
<dbReference type="OrthoDB" id="704021at2"/>
<evidence type="ECO:0000259" key="2">
    <source>
        <dbReference type="Pfam" id="PF04773"/>
    </source>
</evidence>
<dbReference type="InterPro" id="IPR006860">
    <property type="entry name" value="FecR"/>
</dbReference>
<dbReference type="Gene3D" id="2.60.120.1440">
    <property type="match status" value="1"/>
</dbReference>
<evidence type="ECO:0000259" key="3">
    <source>
        <dbReference type="Pfam" id="PF16344"/>
    </source>
</evidence>
<evidence type="ECO:0000313" key="4">
    <source>
        <dbReference type="EMBL" id="RNL90104.1"/>
    </source>
</evidence>
<keyword evidence="1" id="KW-0472">Membrane</keyword>
<feature type="transmembrane region" description="Helical" evidence="1">
    <location>
        <begin position="95"/>
        <end position="112"/>
    </location>
</feature>
<evidence type="ECO:0000313" key="5">
    <source>
        <dbReference type="Proteomes" id="UP000267469"/>
    </source>
</evidence>
<dbReference type="PANTHER" id="PTHR30273">
    <property type="entry name" value="PERIPLASMIC SIGNAL SENSOR AND SIGMA FACTOR ACTIVATOR FECR-RELATED"/>
    <property type="match status" value="1"/>
</dbReference>
<dbReference type="AlphaFoldDB" id="A0A3N0EQR2"/>
<keyword evidence="1" id="KW-1133">Transmembrane helix</keyword>
<dbReference type="EMBL" id="RJTM01000034">
    <property type="protein sequence ID" value="RNL90104.1"/>
    <property type="molecule type" value="Genomic_DNA"/>
</dbReference>